<keyword evidence="2" id="KW-1185">Reference proteome</keyword>
<reference evidence="1 2" key="1">
    <citation type="journal article" date="2013" name="Mar. Genomics">
        <title>Expression of sulfatases in Rhodopirellula baltica and the diversity of sulfatases in the genus Rhodopirellula.</title>
        <authorList>
            <person name="Wegner C.E."/>
            <person name="Richter-Heitmann T."/>
            <person name="Klindworth A."/>
            <person name="Klockow C."/>
            <person name="Richter M."/>
            <person name="Achstetter T."/>
            <person name="Glockner F.O."/>
            <person name="Harder J."/>
        </authorList>
    </citation>
    <scope>NUCLEOTIDE SEQUENCE [LARGE SCALE GENOMIC DNA]</scope>
    <source>
        <strain evidence="1 2">SM1</strain>
    </source>
</reference>
<comment type="caution">
    <text evidence="1">The sequence shown here is derived from an EMBL/GenBank/DDBJ whole genome shotgun (WGS) entry which is preliminary data.</text>
</comment>
<dbReference type="PATRIC" id="fig|1265738.3.peg.528"/>
<proteinExistence type="predicted"/>
<name>M5RT79_9BACT</name>
<dbReference type="EMBL" id="ANOG01000080">
    <property type="protein sequence ID" value="EMI22548.1"/>
    <property type="molecule type" value="Genomic_DNA"/>
</dbReference>
<gene>
    <name evidence="1" type="ORF">RMSM_00525</name>
</gene>
<sequence>MATVLTWLSPSMVAPSSAANFRNQQILERETTPSVSPNKLRVEPSPVRLFFRAPAGMEMPS</sequence>
<dbReference type="Proteomes" id="UP000011991">
    <property type="component" value="Unassembled WGS sequence"/>
</dbReference>
<evidence type="ECO:0000313" key="1">
    <source>
        <dbReference type="EMBL" id="EMI22548.1"/>
    </source>
</evidence>
<dbReference type="AlphaFoldDB" id="M5RT79"/>
<evidence type="ECO:0000313" key="2">
    <source>
        <dbReference type="Proteomes" id="UP000011991"/>
    </source>
</evidence>
<accession>M5RT79</accession>
<protein>
    <submittedName>
        <fullName evidence="1">Secreted protein</fullName>
    </submittedName>
</protein>
<organism evidence="1 2">
    <name type="scientific">Rhodopirellula maiorica SM1</name>
    <dbReference type="NCBI Taxonomy" id="1265738"/>
    <lineage>
        <taxon>Bacteria</taxon>
        <taxon>Pseudomonadati</taxon>
        <taxon>Planctomycetota</taxon>
        <taxon>Planctomycetia</taxon>
        <taxon>Pirellulales</taxon>
        <taxon>Pirellulaceae</taxon>
        <taxon>Novipirellula</taxon>
    </lineage>
</organism>